<sequence>MDAPSDLAHDETRADALVTVRAHPAAQPPPRTRAAEILIMDKSLSMAGRGKLDEAKRAMCAAVDTLRDGTLLGIVAGNHQADVVYPATGGLATVDAAARQEAKSRIAGQLAEGGTAIGQWLACADRLFTAVTAPGTVRHAVLYTDGKDEHETPEQLDGVLRACTDRFVCDARGLGEDWNYAELLRITQALHGSAEAVVTVSDLTEDFTRIMRQAQRIVVARVYLGLRLNHRFRLGFVRQTRPVEAELTARPHQDGTLHVPLGAWPPETRQYQVSLRFDPETLTVDEDLRAARLTLYAEQPDGTRAPCSEPRAMVVRRRSTPGFGIPPSADLTRVENEYELGMAMRACADAQQRGDFARADRELHLALGLAEDLRDTVRLRLLRSVALTGPDGRPRVRRDASRGEMQRLGLRSTRTTVPPLDAADLPPAEGTAPRGCPRCGATTAARGARFCEECGGLFDEAATGGTSVDAS</sequence>
<dbReference type="PROSITE" id="PS50234">
    <property type="entry name" value="VWFA"/>
    <property type="match status" value="1"/>
</dbReference>
<dbReference type="SMART" id="SM00327">
    <property type="entry name" value="VWA"/>
    <property type="match status" value="1"/>
</dbReference>
<dbReference type="CDD" id="cd00198">
    <property type="entry name" value="vWFA"/>
    <property type="match status" value="1"/>
</dbReference>
<dbReference type="InterPro" id="IPR036465">
    <property type="entry name" value="vWFA_dom_sf"/>
</dbReference>
<protein>
    <recommendedName>
        <fullName evidence="2">VWFA domain-containing protein</fullName>
    </recommendedName>
</protein>
<keyword evidence="4" id="KW-1185">Reference proteome</keyword>
<feature type="domain" description="VWFA" evidence="2">
    <location>
        <begin position="35"/>
        <end position="222"/>
    </location>
</feature>
<comment type="caution">
    <text evidence="3">The sequence shown here is derived from an EMBL/GenBank/DDBJ whole genome shotgun (WGS) entry which is preliminary data.</text>
</comment>
<dbReference type="Gene3D" id="3.40.50.410">
    <property type="entry name" value="von Willebrand factor, type A domain"/>
    <property type="match status" value="1"/>
</dbReference>
<dbReference type="AlphaFoldDB" id="A0A117R975"/>
<proteinExistence type="predicted"/>
<gene>
    <name evidence="3" type="ORF">AQJ64_32970</name>
</gene>
<evidence type="ECO:0000313" key="4">
    <source>
        <dbReference type="Proteomes" id="UP000052982"/>
    </source>
</evidence>
<dbReference type="Gene3D" id="2.60.40.3670">
    <property type="match status" value="1"/>
</dbReference>
<dbReference type="EMBL" id="LMWW01000055">
    <property type="protein sequence ID" value="KUN78011.1"/>
    <property type="molecule type" value="Genomic_DNA"/>
</dbReference>
<feature type="region of interest" description="Disordered" evidence="1">
    <location>
        <begin position="414"/>
        <end position="433"/>
    </location>
</feature>
<dbReference type="Pfam" id="PF13768">
    <property type="entry name" value="VWA_3"/>
    <property type="match status" value="1"/>
</dbReference>
<organism evidence="3 4">
    <name type="scientific">Streptomyces griseoruber</name>
    <dbReference type="NCBI Taxonomy" id="1943"/>
    <lineage>
        <taxon>Bacteria</taxon>
        <taxon>Bacillati</taxon>
        <taxon>Actinomycetota</taxon>
        <taxon>Actinomycetes</taxon>
        <taxon>Kitasatosporales</taxon>
        <taxon>Streptomycetaceae</taxon>
        <taxon>Streptomyces</taxon>
    </lineage>
</organism>
<dbReference type="Gene3D" id="1.20.120.1690">
    <property type="match status" value="1"/>
</dbReference>
<reference evidence="3 4" key="1">
    <citation type="submission" date="2015-10" db="EMBL/GenBank/DDBJ databases">
        <title>Draft genome sequence of Streptomyces griseoruber DSM 40281, type strain for the species Streptomyces griseoruber.</title>
        <authorList>
            <person name="Ruckert C."/>
            <person name="Winkler A."/>
            <person name="Kalinowski J."/>
            <person name="Kampfer P."/>
            <person name="Glaeser S."/>
        </authorList>
    </citation>
    <scope>NUCLEOTIDE SEQUENCE [LARGE SCALE GENOMIC DNA]</scope>
    <source>
        <strain evidence="3 4">DSM 40281</strain>
    </source>
</reference>
<dbReference type="InterPro" id="IPR002035">
    <property type="entry name" value="VWF_A"/>
</dbReference>
<name>A0A117R975_9ACTN</name>
<evidence type="ECO:0000256" key="1">
    <source>
        <dbReference type="SAM" id="MobiDB-lite"/>
    </source>
</evidence>
<dbReference type="SUPFAM" id="SSF53300">
    <property type="entry name" value="vWA-like"/>
    <property type="match status" value="1"/>
</dbReference>
<dbReference type="STRING" id="1943.AQJ64_32970"/>
<accession>A0A117R975</accession>
<feature type="compositionally biased region" description="Low complexity" evidence="1">
    <location>
        <begin position="418"/>
        <end position="428"/>
    </location>
</feature>
<dbReference type="Proteomes" id="UP000052982">
    <property type="component" value="Unassembled WGS sequence"/>
</dbReference>
<evidence type="ECO:0000313" key="3">
    <source>
        <dbReference type="EMBL" id="KUN78011.1"/>
    </source>
</evidence>
<evidence type="ECO:0000259" key="2">
    <source>
        <dbReference type="PROSITE" id="PS50234"/>
    </source>
</evidence>
<dbReference type="RefSeq" id="WP_055631306.1">
    <property type="nucleotide sequence ID" value="NZ_LIQS01000003.1"/>
</dbReference>